<proteinExistence type="predicted"/>
<dbReference type="CDD" id="cd01299">
    <property type="entry name" value="Met_dep_hydrolase_A"/>
    <property type="match status" value="1"/>
</dbReference>
<feature type="domain" description="Amidohydrolase-related" evidence="2">
    <location>
        <begin position="81"/>
        <end position="433"/>
    </location>
</feature>
<reference evidence="3 4" key="1">
    <citation type="submission" date="2023-09" db="EMBL/GenBank/DDBJ databases">
        <authorList>
            <person name="Rey-Velasco X."/>
        </authorList>
    </citation>
    <scope>NUCLEOTIDE SEQUENCE [LARGE SCALE GENOMIC DNA]</scope>
    <source>
        <strain evidence="3 4">P117</strain>
    </source>
</reference>
<comment type="caution">
    <text evidence="3">The sequence shown here is derived from an EMBL/GenBank/DDBJ whole genome shotgun (WGS) entry which is preliminary data.</text>
</comment>
<dbReference type="PROSITE" id="PS51257">
    <property type="entry name" value="PROKAR_LIPOPROTEIN"/>
    <property type="match status" value="1"/>
</dbReference>
<dbReference type="InterPro" id="IPR051781">
    <property type="entry name" value="Metallo-dep_Hydrolase"/>
</dbReference>
<dbReference type="PANTHER" id="PTHR43135:SF3">
    <property type="entry name" value="ALPHA-D-RIBOSE 1-METHYLPHOSPHONATE 5-TRIPHOSPHATE DIPHOSPHATASE"/>
    <property type="match status" value="1"/>
</dbReference>
<dbReference type="Proteomes" id="UP001253545">
    <property type="component" value="Unassembled WGS sequence"/>
</dbReference>
<sequence>MTKYRAFASPLLTSTLLISACLLASAQAATHIYVSKLISSANTKVHKNKTIIVDGNKIVDIVDGKATGADTDTFIDLTGYTIMPGLMDMHTHLSYQQEGPAGYMKRFTNNESDYAINAVVYAERTLMAGFTTVRNLGDTSNETIALRKAIDAGKVPGPRIYSAGKSIATTGGHADPTNSLNSKLMRVPEPIDGVINGIAEAREAVRQRYKDGADLIKITATGGVLSVAKNGQNPQFMADELEAIVQTAKDYEMTVAVHAHGKEGMRRAIMAGVDSIEHGTYMDDDLFKLMRKNEVVYVPTILAGDFVAEKAKIDGYFPDIVRPKAAEIGPLIQDTFSRAHANGVTIAFGTDSGVSPHGDNAKEFALMVEAGMSEMDAIRSATLNTAKLLKIDDEFGTIEEGKIADLVAVSGDPLQDITLLENIQFIMKDGKVVKHHKSLVCFDQDKLPSCQ</sequence>
<evidence type="ECO:0000256" key="1">
    <source>
        <dbReference type="SAM" id="SignalP"/>
    </source>
</evidence>
<dbReference type="RefSeq" id="WP_311368617.1">
    <property type="nucleotide sequence ID" value="NZ_JAVRHX010000002.1"/>
</dbReference>
<feature type="signal peptide" evidence="1">
    <location>
        <begin position="1"/>
        <end position="28"/>
    </location>
</feature>
<dbReference type="EMBL" id="JAVRHX010000002">
    <property type="protein sequence ID" value="MDT0595100.1"/>
    <property type="molecule type" value="Genomic_DNA"/>
</dbReference>
<feature type="chain" id="PRO_5046667743" evidence="1">
    <location>
        <begin position="29"/>
        <end position="451"/>
    </location>
</feature>
<dbReference type="SUPFAM" id="SSF51338">
    <property type="entry name" value="Composite domain of metallo-dependent hydrolases"/>
    <property type="match status" value="1"/>
</dbReference>
<keyword evidence="4" id="KW-1185">Reference proteome</keyword>
<protein>
    <submittedName>
        <fullName evidence="3">Amidohydrolase family protein</fullName>
    </submittedName>
</protein>
<dbReference type="Gene3D" id="2.30.40.10">
    <property type="entry name" value="Urease, subunit C, domain 1"/>
    <property type="match status" value="1"/>
</dbReference>
<organism evidence="3 4">
    <name type="scientific">Glaciecola petra</name>
    <dbReference type="NCBI Taxonomy" id="3075602"/>
    <lineage>
        <taxon>Bacteria</taxon>
        <taxon>Pseudomonadati</taxon>
        <taxon>Pseudomonadota</taxon>
        <taxon>Gammaproteobacteria</taxon>
        <taxon>Alteromonadales</taxon>
        <taxon>Alteromonadaceae</taxon>
        <taxon>Glaciecola</taxon>
    </lineage>
</organism>
<name>A0ABU2ZRQ5_9ALTE</name>
<dbReference type="Gene3D" id="3.20.20.140">
    <property type="entry name" value="Metal-dependent hydrolases"/>
    <property type="match status" value="1"/>
</dbReference>
<dbReference type="InterPro" id="IPR006680">
    <property type="entry name" value="Amidohydro-rel"/>
</dbReference>
<evidence type="ECO:0000313" key="3">
    <source>
        <dbReference type="EMBL" id="MDT0595100.1"/>
    </source>
</evidence>
<dbReference type="PANTHER" id="PTHR43135">
    <property type="entry name" value="ALPHA-D-RIBOSE 1-METHYLPHOSPHONATE 5-TRIPHOSPHATE DIPHOSPHATASE"/>
    <property type="match status" value="1"/>
</dbReference>
<evidence type="ECO:0000259" key="2">
    <source>
        <dbReference type="Pfam" id="PF01979"/>
    </source>
</evidence>
<dbReference type="SUPFAM" id="SSF51556">
    <property type="entry name" value="Metallo-dependent hydrolases"/>
    <property type="match status" value="1"/>
</dbReference>
<dbReference type="InterPro" id="IPR057744">
    <property type="entry name" value="OTAase-like"/>
</dbReference>
<evidence type="ECO:0000313" key="4">
    <source>
        <dbReference type="Proteomes" id="UP001253545"/>
    </source>
</evidence>
<dbReference type="InterPro" id="IPR011059">
    <property type="entry name" value="Metal-dep_hydrolase_composite"/>
</dbReference>
<dbReference type="Pfam" id="PF01979">
    <property type="entry name" value="Amidohydro_1"/>
    <property type="match status" value="1"/>
</dbReference>
<accession>A0ABU2ZRQ5</accession>
<gene>
    <name evidence="3" type="ORF">RM552_09620</name>
</gene>
<dbReference type="InterPro" id="IPR032466">
    <property type="entry name" value="Metal_Hydrolase"/>
</dbReference>
<keyword evidence="1" id="KW-0732">Signal</keyword>